<dbReference type="GO" id="GO:0031106">
    <property type="term" value="P:septin ring organization"/>
    <property type="evidence" value="ECO:0007669"/>
    <property type="project" value="TreeGrafter"/>
</dbReference>
<dbReference type="EMBL" id="FM992692">
    <property type="protein sequence ID" value="CAX41566.1"/>
    <property type="molecule type" value="Genomic_DNA"/>
</dbReference>
<dbReference type="InterPro" id="IPR035899">
    <property type="entry name" value="DBL_dom_sf"/>
</dbReference>
<feature type="domain" description="PH" evidence="3">
    <location>
        <begin position="489"/>
        <end position="635"/>
    </location>
</feature>
<evidence type="ECO:0000256" key="1">
    <source>
        <dbReference type="SAM" id="Coils"/>
    </source>
</evidence>
<dbReference type="SUPFAM" id="SSF50729">
    <property type="entry name" value="PH domain-like"/>
    <property type="match status" value="1"/>
</dbReference>
<dbReference type="SUPFAM" id="SSF54277">
    <property type="entry name" value="CAD &amp; PB1 domains"/>
    <property type="match status" value="1"/>
</dbReference>
<dbReference type="Gene3D" id="2.30.29.30">
    <property type="entry name" value="Pleckstrin-homology domain (PH domain)/Phosphotyrosine-binding domain (PTB)"/>
    <property type="match status" value="1"/>
</dbReference>
<dbReference type="Gene3D" id="3.10.20.90">
    <property type="entry name" value="Phosphatidylinositol 3-kinase Catalytic Subunit, Chain A, domain 1"/>
    <property type="match status" value="1"/>
</dbReference>
<dbReference type="PROSITE" id="PS00741">
    <property type="entry name" value="DH_1"/>
    <property type="match status" value="1"/>
</dbReference>
<evidence type="ECO:0000259" key="3">
    <source>
        <dbReference type="PROSITE" id="PS50003"/>
    </source>
</evidence>
<evidence type="ECO:0000256" key="2">
    <source>
        <dbReference type="SAM" id="MobiDB-lite"/>
    </source>
</evidence>
<feature type="compositionally biased region" description="Low complexity" evidence="2">
    <location>
        <begin position="730"/>
        <end position="741"/>
    </location>
</feature>
<dbReference type="AlphaFoldDB" id="B9WHC4"/>
<dbReference type="SMART" id="SM00325">
    <property type="entry name" value="RhoGEF"/>
    <property type="match status" value="1"/>
</dbReference>
<evidence type="ECO:0000313" key="6">
    <source>
        <dbReference type="EMBL" id="CAX41566.1"/>
    </source>
</evidence>
<dbReference type="PANTHER" id="PTHR47339">
    <property type="entry name" value="CELL DIVISION CONTROL PROTEIN 24"/>
    <property type="match status" value="1"/>
</dbReference>
<dbReference type="InterPro" id="IPR011993">
    <property type="entry name" value="PH-like_dom_sf"/>
</dbReference>
<dbReference type="Pfam" id="PF15411">
    <property type="entry name" value="PH_10"/>
    <property type="match status" value="1"/>
</dbReference>
<dbReference type="SUPFAM" id="SSF48065">
    <property type="entry name" value="DBL homology domain (DH-domain)"/>
    <property type="match status" value="1"/>
</dbReference>
<evidence type="ECO:0000313" key="5">
    <source>
        <dbReference type="CGD" id="CAL0000166487"/>
    </source>
</evidence>
<dbReference type="PROSITE" id="PS50003">
    <property type="entry name" value="PH_DOMAIN"/>
    <property type="match status" value="1"/>
</dbReference>
<feature type="region of interest" description="Disordered" evidence="2">
    <location>
        <begin position="680"/>
        <end position="699"/>
    </location>
</feature>
<dbReference type="CDD" id="cd13246">
    <property type="entry name" value="PH_Scd1"/>
    <property type="match status" value="1"/>
</dbReference>
<dbReference type="Pfam" id="PF06395">
    <property type="entry name" value="CDC24"/>
    <property type="match status" value="1"/>
</dbReference>
<organism evidence="6 7">
    <name type="scientific">Candida dubliniensis (strain CD36 / ATCC MYA-646 / CBS 7987 / NCPF 3949 / NRRL Y-17841)</name>
    <name type="common">Yeast</name>
    <dbReference type="NCBI Taxonomy" id="573826"/>
    <lineage>
        <taxon>Eukaryota</taxon>
        <taxon>Fungi</taxon>
        <taxon>Dikarya</taxon>
        <taxon>Ascomycota</taxon>
        <taxon>Saccharomycotina</taxon>
        <taxon>Pichiomycetes</taxon>
        <taxon>Debaryomycetaceae</taxon>
        <taxon>Candida/Lodderomyces clade</taxon>
        <taxon>Candida</taxon>
    </lineage>
</organism>
<dbReference type="InterPro" id="IPR053026">
    <property type="entry name" value="CDC42_GEF"/>
</dbReference>
<dbReference type="GO" id="GO:0000935">
    <property type="term" value="C:division septum"/>
    <property type="evidence" value="ECO:0007669"/>
    <property type="project" value="TreeGrafter"/>
</dbReference>
<dbReference type="FunFam" id="1.20.900.10:FF:000050">
    <property type="entry name" value="Guanine nucleotide exchange factor"/>
    <property type="match status" value="1"/>
</dbReference>
<accession>B9WHC4</accession>
<dbReference type="GO" id="GO:0005085">
    <property type="term" value="F:guanyl-nucleotide exchange factor activity"/>
    <property type="evidence" value="ECO:0007669"/>
    <property type="project" value="InterPro"/>
</dbReference>
<dbReference type="SMART" id="SM00666">
    <property type="entry name" value="PB1"/>
    <property type="match status" value="1"/>
</dbReference>
<dbReference type="GeneID" id="8048173"/>
<dbReference type="GO" id="GO:0005737">
    <property type="term" value="C:cytoplasm"/>
    <property type="evidence" value="ECO:0007669"/>
    <property type="project" value="TreeGrafter"/>
</dbReference>
<protein>
    <submittedName>
        <fullName evidence="6">Guanine nucleotide exchange factor Cdc24 homologue, putative</fullName>
    </submittedName>
</protein>
<keyword evidence="1" id="KW-0175">Coiled coil</keyword>
<dbReference type="GO" id="GO:0043332">
    <property type="term" value="C:mating projection tip"/>
    <property type="evidence" value="ECO:0007669"/>
    <property type="project" value="TreeGrafter"/>
</dbReference>
<dbReference type="Pfam" id="PF00621">
    <property type="entry name" value="RhoGEF"/>
    <property type="match status" value="1"/>
</dbReference>
<dbReference type="InterPro" id="IPR033511">
    <property type="entry name" value="Cdc24/Scd1_PH_dom"/>
</dbReference>
<dbReference type="InterPro" id="IPR001849">
    <property type="entry name" value="PH_domain"/>
</dbReference>
<gene>
    <name evidence="5" type="ordered locus">Cd36_51820</name>
    <name evidence="6" type="ORF">CD36_51820</name>
</gene>
<dbReference type="HOGENOM" id="CLU_007879_0_0_1"/>
<feature type="region of interest" description="Disordered" evidence="2">
    <location>
        <begin position="535"/>
        <end position="558"/>
    </location>
</feature>
<dbReference type="GO" id="GO:0035556">
    <property type="term" value="P:intracellular signal transduction"/>
    <property type="evidence" value="ECO:0007669"/>
    <property type="project" value="InterPro"/>
</dbReference>
<feature type="region of interest" description="Disordered" evidence="2">
    <location>
        <begin position="705"/>
        <end position="742"/>
    </location>
</feature>
<dbReference type="Proteomes" id="UP000002605">
    <property type="component" value="Chromosome 5"/>
</dbReference>
<dbReference type="PANTHER" id="PTHR47339:SF1">
    <property type="entry name" value="CELL DIVISION CONTROL PROTEIN 24"/>
    <property type="match status" value="1"/>
</dbReference>
<dbReference type="GO" id="GO:0005634">
    <property type="term" value="C:nucleus"/>
    <property type="evidence" value="ECO:0007669"/>
    <property type="project" value="TreeGrafter"/>
</dbReference>
<dbReference type="Gene3D" id="1.20.900.10">
    <property type="entry name" value="Dbl homology (DH) domain"/>
    <property type="match status" value="1"/>
</dbReference>
<evidence type="ECO:0000259" key="4">
    <source>
        <dbReference type="PROSITE" id="PS50010"/>
    </source>
</evidence>
<feature type="domain" description="DH" evidence="4">
    <location>
        <begin position="280"/>
        <end position="465"/>
    </location>
</feature>
<dbReference type="RefSeq" id="XP_002420487.1">
    <property type="nucleotide sequence ID" value="XM_002420442.1"/>
</dbReference>
<sequence>MEHPPPALRSFSTQSTSSLNSASTVSSARIVSSGPVNINNFNKQSTPKDHLFYRCESLKRKLQKIPGMEPFLNQAFNQAEQLSEQQALALAQERSNGNGHSNGKRHQSLDGAMNRLSVGSDSSSIQGSLTRMATNASASSLISGMPNNTLFTFTAGVLPANISVDPATHLWKLFQQGAPFCVLINHILPDSKIPVVSSDDLRICKKSVYDFLIAVKTQLNFDDENMFTISNVFSDNAQDLLKIIEVVNKLLSEYSNVGDTATDSGSADEDVNMDVQITDERSKVFREIIETERKYVQDLELMCKYRQDLIDAENLSSEQIHLLFPNLNEIIDFQRRFLNGLECNINIPIRYQRIGSVFIHASLGPFNAYEPWTIGQLTAIDLINKEAANLKKSSSLLDPGFELQSYILKPIQRLCKYPLLLKELVKTSPEYSKQDSHGSSSSTSFNELLVAKTAMKELANQVNEAQRRAENIEHLEKLKERVGNWRGFNLDAQGELLFHGQVGVKDAENEKEYVAYLFEKIVFFFTEIEDNKKSDKQEKKSKFSTRKRSTSSNLSSSTANLLESINNSRKDSTLPLELKGRVYISEIYNISAPTTPGSTLIISWSGRKESGSFTLRYRSEEARNQWEKCLRDLKTNEMNKQIHKKMRDSDSSFNTDDSAIYDYTGISMSPVNQSTQQQYYDHRTSHGSRHHSSSSTLSMMKNNRIKSGDLSRISSTSTTLDTFSNNMNGSPNTTNPSLTSSEATKVTPTFDVAIKLLYKSTELPDPLIVNAQIEYNDLLQKIISQIITSNIVADDIHINRLRYKDDEGDFVNLNSDDDWGLVLDMLTGEDFYQTSGNEKRSVTVWVS</sequence>
<keyword evidence="7" id="KW-1185">Reference proteome</keyword>
<dbReference type="KEGG" id="cdu:CD36_51820"/>
<dbReference type="InterPro" id="IPR010481">
    <property type="entry name" value="Cdc24/Scd1_N"/>
</dbReference>
<name>B9WHC4_CANDC</name>
<evidence type="ECO:0000313" key="7">
    <source>
        <dbReference type="Proteomes" id="UP000002605"/>
    </source>
</evidence>
<dbReference type="OrthoDB" id="1594986at2759"/>
<dbReference type="PROSITE" id="PS50010">
    <property type="entry name" value="DH_2"/>
    <property type="match status" value="1"/>
</dbReference>
<proteinExistence type="predicted"/>
<feature type="compositionally biased region" description="Polar residues" evidence="2">
    <location>
        <begin position="712"/>
        <end position="729"/>
    </location>
</feature>
<feature type="coiled-coil region" evidence="1">
    <location>
        <begin position="448"/>
        <end position="475"/>
    </location>
</feature>
<reference evidence="6 7" key="1">
    <citation type="journal article" date="2009" name="Genome Res.">
        <title>Comparative genomics of the fungal pathogens Candida dubliniensis and Candida albicans.</title>
        <authorList>
            <person name="Jackson A.P."/>
            <person name="Gamble J.A."/>
            <person name="Yeomans T."/>
            <person name="Moran G.P."/>
            <person name="Saunders D."/>
            <person name="Harris D."/>
            <person name="Aslett M."/>
            <person name="Barrell J.F."/>
            <person name="Butler G."/>
            <person name="Citiulo F."/>
            <person name="Coleman D.C."/>
            <person name="de Groot P.W.J."/>
            <person name="Goodwin T.J."/>
            <person name="Quail M.A."/>
            <person name="McQuillan J."/>
            <person name="Munro C.A."/>
            <person name="Pain A."/>
            <person name="Poulter R.T."/>
            <person name="Rajandream M.A."/>
            <person name="Renauld H."/>
            <person name="Spiering M.J."/>
            <person name="Tivey A."/>
            <person name="Gow N.A.R."/>
            <person name="Barrell B."/>
            <person name="Sullivan D.J."/>
            <person name="Berriman M."/>
        </authorList>
    </citation>
    <scope>NUCLEOTIDE SEQUENCE [LARGE SCALE GENOMIC DNA]</scope>
    <source>
        <strain evidence="7">CD36 / ATCC MYA-646 / CBS 7987 / NCPF 3949 / NRRL Y-17841</strain>
    </source>
</reference>
<dbReference type="CGD" id="CAL0000166487">
    <property type="gene designation" value="Cd36_51820"/>
</dbReference>
<dbReference type="InterPro" id="IPR000270">
    <property type="entry name" value="PB1_dom"/>
</dbReference>
<dbReference type="SMART" id="SM00233">
    <property type="entry name" value="PH"/>
    <property type="match status" value="1"/>
</dbReference>
<dbReference type="CDD" id="cd00160">
    <property type="entry name" value="RhoGEF"/>
    <property type="match status" value="1"/>
</dbReference>
<dbReference type="InterPro" id="IPR000219">
    <property type="entry name" value="DH_dom"/>
</dbReference>
<dbReference type="GO" id="GO:0030010">
    <property type="term" value="P:establishment of cell polarity"/>
    <property type="evidence" value="ECO:0007669"/>
    <property type="project" value="TreeGrafter"/>
</dbReference>
<dbReference type="InterPro" id="IPR001331">
    <property type="entry name" value="GDS_CDC24_CS"/>
</dbReference>
<dbReference type="VEuPathDB" id="FungiDB:CD36_51820"/>
<dbReference type="eggNOG" id="KOG3519">
    <property type="taxonomic scope" value="Eukaryota"/>
</dbReference>